<sequence length="243" mass="25588">MSTAPSLARRTDRRRPLVIALVVVVLLLGSAIVGTEAYARHQVSRCISSQFEREMGSTIDVSFGPKPLLLTYIDGKVPEVTVDSNDNRFGPAEGMVVHATFTDVVLNDDGGGSVGASSAEVTWSNEGIAQTLAGMVTGVKSSASSGTVTMDVLGGLAQLEVRPQVRSDKVVVDTTAAQFLGIGLPTDLVQGIVDLFTQSLQAFPIGMRADRIDVTDSGIDVHLTGGHFDLDTNAANSNQEVRC</sequence>
<proteinExistence type="predicted"/>
<name>A0ABV8DT21_9NOCA</name>
<dbReference type="EMBL" id="JBHSAX010000014">
    <property type="protein sequence ID" value="MFC3963240.1"/>
    <property type="molecule type" value="Genomic_DNA"/>
</dbReference>
<evidence type="ECO:0000313" key="2">
    <source>
        <dbReference type="Proteomes" id="UP001595696"/>
    </source>
</evidence>
<protein>
    <submittedName>
        <fullName evidence="1">DUF2993 domain-containing protein</fullName>
    </submittedName>
</protein>
<organism evidence="1 2">
    <name type="scientific">Nocardia jiangsuensis</name>
    <dbReference type="NCBI Taxonomy" id="1691563"/>
    <lineage>
        <taxon>Bacteria</taxon>
        <taxon>Bacillati</taxon>
        <taxon>Actinomycetota</taxon>
        <taxon>Actinomycetes</taxon>
        <taxon>Mycobacteriales</taxon>
        <taxon>Nocardiaceae</taxon>
        <taxon>Nocardia</taxon>
    </lineage>
</organism>
<dbReference type="RefSeq" id="WP_378612986.1">
    <property type="nucleotide sequence ID" value="NZ_JBHSAX010000014.1"/>
</dbReference>
<dbReference type="InterPro" id="IPR021373">
    <property type="entry name" value="DUF2993"/>
</dbReference>
<evidence type="ECO:0000313" key="1">
    <source>
        <dbReference type="EMBL" id="MFC3963240.1"/>
    </source>
</evidence>
<accession>A0ABV8DT21</accession>
<comment type="caution">
    <text evidence="1">The sequence shown here is derived from an EMBL/GenBank/DDBJ whole genome shotgun (WGS) entry which is preliminary data.</text>
</comment>
<dbReference type="Proteomes" id="UP001595696">
    <property type="component" value="Unassembled WGS sequence"/>
</dbReference>
<reference evidence="2" key="1">
    <citation type="journal article" date="2019" name="Int. J. Syst. Evol. Microbiol.">
        <title>The Global Catalogue of Microorganisms (GCM) 10K type strain sequencing project: providing services to taxonomists for standard genome sequencing and annotation.</title>
        <authorList>
            <consortium name="The Broad Institute Genomics Platform"/>
            <consortium name="The Broad Institute Genome Sequencing Center for Infectious Disease"/>
            <person name="Wu L."/>
            <person name="Ma J."/>
        </authorList>
    </citation>
    <scope>NUCLEOTIDE SEQUENCE [LARGE SCALE GENOMIC DNA]</scope>
    <source>
        <strain evidence="2">CGMCC 4.7330</strain>
    </source>
</reference>
<gene>
    <name evidence="1" type="ORF">ACFO0B_14710</name>
</gene>
<keyword evidence="2" id="KW-1185">Reference proteome</keyword>
<dbReference type="Pfam" id="PF11209">
    <property type="entry name" value="LmeA"/>
    <property type="match status" value="1"/>
</dbReference>